<dbReference type="EC" id="4.4.1.2" evidence="4"/>
<gene>
    <name evidence="10" type="ORF">ENT17_07995</name>
</gene>
<dbReference type="GO" id="GO:0009086">
    <property type="term" value="P:methionine biosynthetic process"/>
    <property type="evidence" value="ECO:0007669"/>
    <property type="project" value="InterPro"/>
</dbReference>
<dbReference type="InterPro" id="IPR015424">
    <property type="entry name" value="PyrdxlP-dep_Trfase"/>
</dbReference>
<dbReference type="InterPro" id="IPR054542">
    <property type="entry name" value="Cys_met_metab_PP"/>
</dbReference>
<dbReference type="SUPFAM" id="SSF53383">
    <property type="entry name" value="PLP-dependent transferases"/>
    <property type="match status" value="1"/>
</dbReference>
<comment type="catalytic activity">
    <reaction evidence="6">
        <text>L-homocysteine + H2O = 2-oxobutanoate + hydrogen sulfide + NH4(+) + H(+)</text>
        <dbReference type="Rhea" id="RHEA:14501"/>
        <dbReference type="ChEBI" id="CHEBI:15377"/>
        <dbReference type="ChEBI" id="CHEBI:15378"/>
        <dbReference type="ChEBI" id="CHEBI:16763"/>
        <dbReference type="ChEBI" id="CHEBI:28938"/>
        <dbReference type="ChEBI" id="CHEBI:29919"/>
        <dbReference type="ChEBI" id="CHEBI:58199"/>
        <dbReference type="EC" id="4.4.1.2"/>
    </reaction>
    <physiologicalReaction direction="left-to-right" evidence="6">
        <dbReference type="Rhea" id="RHEA:14502"/>
    </physiologicalReaction>
</comment>
<comment type="cofactor">
    <cofactor evidence="1 9">
        <name>pyridoxal 5'-phosphate</name>
        <dbReference type="ChEBI" id="CHEBI:597326"/>
    </cofactor>
</comment>
<evidence type="ECO:0000256" key="6">
    <source>
        <dbReference type="ARBA" id="ARBA00048780"/>
    </source>
</evidence>
<dbReference type="CDD" id="cd00614">
    <property type="entry name" value="CGS_like"/>
    <property type="match status" value="1"/>
</dbReference>
<feature type="modified residue" description="N6-(pyridoxal phosphate)lysine" evidence="8">
    <location>
        <position position="230"/>
    </location>
</feature>
<keyword evidence="3 8" id="KW-0663">Pyridoxal phosphate</keyword>
<dbReference type="GO" id="GO:0030170">
    <property type="term" value="F:pyridoxal phosphate binding"/>
    <property type="evidence" value="ECO:0007669"/>
    <property type="project" value="InterPro"/>
</dbReference>
<evidence type="ECO:0000256" key="5">
    <source>
        <dbReference type="ARBA" id="ARBA00047199"/>
    </source>
</evidence>
<dbReference type="PANTHER" id="PTHR43379">
    <property type="entry name" value="CYSTATHIONINE GAMMA-SYNTHASE"/>
    <property type="match status" value="1"/>
</dbReference>
<organism evidence="10">
    <name type="scientific">Bellilinea caldifistulae</name>
    <dbReference type="NCBI Taxonomy" id="360411"/>
    <lineage>
        <taxon>Bacteria</taxon>
        <taxon>Bacillati</taxon>
        <taxon>Chloroflexota</taxon>
        <taxon>Anaerolineae</taxon>
        <taxon>Anaerolineales</taxon>
        <taxon>Anaerolineaceae</taxon>
        <taxon>Bellilinea</taxon>
    </lineage>
</organism>
<evidence type="ECO:0000256" key="2">
    <source>
        <dbReference type="ARBA" id="ARBA00009077"/>
    </source>
</evidence>
<dbReference type="EMBL" id="DSXR01000079">
    <property type="protein sequence ID" value="HGS87547.1"/>
    <property type="molecule type" value="Genomic_DNA"/>
</dbReference>
<dbReference type="GO" id="GO:0018826">
    <property type="term" value="F:methionine gamma-lyase activity"/>
    <property type="evidence" value="ECO:0007669"/>
    <property type="project" value="UniProtKB-EC"/>
</dbReference>
<dbReference type="PANTHER" id="PTHR43379:SF1">
    <property type="entry name" value="CYSTATHIONINE GAMMA-SYNTHASE 1, CHLOROPLASTIC-RELATED"/>
    <property type="match status" value="1"/>
</dbReference>
<dbReference type="Gene3D" id="3.40.640.10">
    <property type="entry name" value="Type I PLP-dependent aspartate aminotransferase-like (Major domain)"/>
    <property type="match status" value="1"/>
</dbReference>
<evidence type="ECO:0000256" key="4">
    <source>
        <dbReference type="ARBA" id="ARBA00047175"/>
    </source>
</evidence>
<dbReference type="InterPro" id="IPR015421">
    <property type="entry name" value="PyrdxlP-dep_Trfase_major"/>
</dbReference>
<dbReference type="GO" id="GO:0003962">
    <property type="term" value="F:cystathionine gamma-synthase activity"/>
    <property type="evidence" value="ECO:0007669"/>
    <property type="project" value="InterPro"/>
</dbReference>
<protein>
    <recommendedName>
        <fullName evidence="4">homocysteine desulfhydrase</fullName>
        <ecNumber evidence="4">4.4.1.2</ecNumber>
    </recommendedName>
    <alternativeName>
        <fullName evidence="5">Homocysteine desulfhydrase</fullName>
    </alternativeName>
</protein>
<evidence type="ECO:0000256" key="7">
    <source>
        <dbReference type="ARBA" id="ARBA00052699"/>
    </source>
</evidence>
<accession>A0A7C4Q225</accession>
<keyword evidence="10" id="KW-0032">Aminotransferase</keyword>
<evidence type="ECO:0000256" key="1">
    <source>
        <dbReference type="ARBA" id="ARBA00001933"/>
    </source>
</evidence>
<dbReference type="InterPro" id="IPR044639">
    <property type="entry name" value="CGS1/2"/>
</dbReference>
<dbReference type="InterPro" id="IPR015422">
    <property type="entry name" value="PyrdxlP-dep_Trfase_small"/>
</dbReference>
<dbReference type="GO" id="GO:0047982">
    <property type="term" value="F:homocysteine desulfhydrase activity"/>
    <property type="evidence" value="ECO:0007669"/>
    <property type="project" value="UniProtKB-EC"/>
</dbReference>
<dbReference type="InterPro" id="IPR000277">
    <property type="entry name" value="Cys/Met-Metab_PyrdxlP-dep_enz"/>
</dbReference>
<reference evidence="10" key="1">
    <citation type="journal article" date="2020" name="mSystems">
        <title>Genome- and Community-Level Interaction Insights into Carbon Utilization and Element Cycling Functions of Hydrothermarchaeota in Hydrothermal Sediment.</title>
        <authorList>
            <person name="Zhou Z."/>
            <person name="Liu Y."/>
            <person name="Xu W."/>
            <person name="Pan J."/>
            <person name="Luo Z.H."/>
            <person name="Li M."/>
        </authorList>
    </citation>
    <scope>NUCLEOTIDE SEQUENCE [LARGE SCALE GENOMIC DNA]</scope>
    <source>
        <strain evidence="10">SpSt-556</strain>
    </source>
</reference>
<keyword evidence="10" id="KW-0808">Transferase</keyword>
<dbReference type="Pfam" id="PF01053">
    <property type="entry name" value="Cys_Met_Meta_PP"/>
    <property type="match status" value="1"/>
</dbReference>
<sequence length="414" mass="45427">MTQPVPLSTLLDLLHDDPASLWGDSTRAVHAGSQREKPYHALIEPLVQTATYTFRNSDEVIAYQEAHSRGLPTDRLEYGRYGNPTVAACEARLAALEGAETAIQFASGMAAITTTLLACLCSGDHLVMTDDCYRRTRQFCLEFLTRFNIETSVVAMGDYTALEAAIRPNTRLLLSETPTNPYLRVLDLERFAEVARRHGVISVVDTTFATPLNQRPLDWGVDIGIHSATKYLGGHNDLLAGFAAGSNTVLTPVRELHNILGATPDPHNAYLLLRGIKTLSLRMAHHNRSGQEVAEFLEGHPAVEQVWYPGLPSHPDHAVARAQMKGFGGVVSFTVRGSLQDTARFIDRLQIPYISPSLGGTESLVIQPALMSYYDVPPEKRQALGIRDNLVRLSLGLEDPADLIADLNQALEIL</sequence>
<comment type="similarity">
    <text evidence="2 9">Belongs to the trans-sulfuration enzymes family.</text>
</comment>
<dbReference type="GO" id="GO:0008483">
    <property type="term" value="F:transaminase activity"/>
    <property type="evidence" value="ECO:0007669"/>
    <property type="project" value="UniProtKB-KW"/>
</dbReference>
<dbReference type="GO" id="GO:0019346">
    <property type="term" value="P:transsulfuration"/>
    <property type="evidence" value="ECO:0007669"/>
    <property type="project" value="InterPro"/>
</dbReference>
<dbReference type="AlphaFoldDB" id="A0A7C4Q225"/>
<evidence type="ECO:0000313" key="10">
    <source>
        <dbReference type="EMBL" id="HGS87547.1"/>
    </source>
</evidence>
<comment type="catalytic activity">
    <reaction evidence="7">
        <text>L-methionine + H2O = methanethiol + 2-oxobutanoate + NH4(+)</text>
        <dbReference type="Rhea" id="RHEA:23800"/>
        <dbReference type="ChEBI" id="CHEBI:15377"/>
        <dbReference type="ChEBI" id="CHEBI:16007"/>
        <dbReference type="ChEBI" id="CHEBI:16763"/>
        <dbReference type="ChEBI" id="CHEBI:28938"/>
        <dbReference type="ChEBI" id="CHEBI:57844"/>
        <dbReference type="EC" id="4.4.1.11"/>
    </reaction>
    <physiologicalReaction direction="left-to-right" evidence="7">
        <dbReference type="Rhea" id="RHEA:23801"/>
    </physiologicalReaction>
</comment>
<dbReference type="FunFam" id="3.40.640.10:FF:000046">
    <property type="entry name" value="Cystathionine gamma-lyase"/>
    <property type="match status" value="1"/>
</dbReference>
<dbReference type="FunFam" id="3.90.1150.10:FF:000033">
    <property type="entry name" value="Cystathionine gamma-synthase"/>
    <property type="match status" value="1"/>
</dbReference>
<dbReference type="PROSITE" id="PS00868">
    <property type="entry name" value="CYS_MET_METAB_PP"/>
    <property type="match status" value="1"/>
</dbReference>
<dbReference type="Gene3D" id="3.90.1150.10">
    <property type="entry name" value="Aspartate Aminotransferase, domain 1"/>
    <property type="match status" value="1"/>
</dbReference>
<evidence type="ECO:0000256" key="9">
    <source>
        <dbReference type="RuleBase" id="RU362118"/>
    </source>
</evidence>
<comment type="caution">
    <text evidence="10">The sequence shown here is derived from an EMBL/GenBank/DDBJ whole genome shotgun (WGS) entry which is preliminary data.</text>
</comment>
<name>A0A7C4Q225_9CHLR</name>
<evidence type="ECO:0000256" key="3">
    <source>
        <dbReference type="ARBA" id="ARBA00022898"/>
    </source>
</evidence>
<dbReference type="PIRSF" id="PIRSF001434">
    <property type="entry name" value="CGS"/>
    <property type="match status" value="1"/>
</dbReference>
<evidence type="ECO:0000256" key="8">
    <source>
        <dbReference type="PIRSR" id="PIRSR001434-2"/>
    </source>
</evidence>
<proteinExistence type="inferred from homology"/>